<dbReference type="Gene3D" id="3.40.50.2300">
    <property type="match status" value="1"/>
</dbReference>
<keyword evidence="6" id="KW-0418">Kinase</keyword>
<dbReference type="SMART" id="SM00388">
    <property type="entry name" value="HisKA"/>
    <property type="match status" value="1"/>
</dbReference>
<dbReference type="SMART" id="SM00387">
    <property type="entry name" value="HATPase_c"/>
    <property type="match status" value="1"/>
</dbReference>
<keyword evidence="8" id="KW-0675">Receptor</keyword>
<comment type="catalytic activity">
    <reaction evidence="1">
        <text>ATP + protein L-histidine = ADP + protein N-phospho-L-histidine.</text>
        <dbReference type="EC" id="2.7.13.3"/>
    </reaction>
</comment>
<dbReference type="PROSITE" id="PS50110">
    <property type="entry name" value="RESPONSE_REGULATORY"/>
    <property type="match status" value="1"/>
</dbReference>
<feature type="region of interest" description="Disordered" evidence="10">
    <location>
        <begin position="58"/>
        <end position="84"/>
    </location>
</feature>
<dbReference type="EMBL" id="VIBQ01000013">
    <property type="protein sequence ID" value="KAB8345993.1"/>
    <property type="molecule type" value="Genomic_DNA"/>
</dbReference>
<dbReference type="GO" id="GO:0000155">
    <property type="term" value="F:phosphorelay sensor kinase activity"/>
    <property type="evidence" value="ECO:0007669"/>
    <property type="project" value="InterPro"/>
</dbReference>
<evidence type="ECO:0000256" key="1">
    <source>
        <dbReference type="ARBA" id="ARBA00000085"/>
    </source>
</evidence>
<accession>A0A5N6KUJ2</accession>
<dbReference type="PANTHER" id="PTHR43047">
    <property type="entry name" value="TWO-COMPONENT HISTIDINE PROTEIN KINASE"/>
    <property type="match status" value="1"/>
</dbReference>
<evidence type="ECO:0000256" key="6">
    <source>
        <dbReference type="ARBA" id="ARBA00022777"/>
    </source>
</evidence>
<dbReference type="Pfam" id="PF00072">
    <property type="entry name" value="Response_reg"/>
    <property type="match status" value="1"/>
</dbReference>
<evidence type="ECO:0000256" key="8">
    <source>
        <dbReference type="ARBA" id="ARBA00023170"/>
    </source>
</evidence>
<evidence type="ECO:0000256" key="10">
    <source>
        <dbReference type="SAM" id="MobiDB-lite"/>
    </source>
</evidence>
<dbReference type="Gene3D" id="1.10.287.130">
    <property type="match status" value="1"/>
</dbReference>
<evidence type="ECO:0000256" key="3">
    <source>
        <dbReference type="ARBA" id="ARBA00012438"/>
    </source>
</evidence>
<evidence type="ECO:0000313" key="13">
    <source>
        <dbReference type="EMBL" id="KAB8345993.1"/>
    </source>
</evidence>
<dbReference type="Gene3D" id="3.30.565.10">
    <property type="entry name" value="Histidine kinase-like ATPase, C-terminal domain"/>
    <property type="match status" value="1"/>
</dbReference>
<dbReference type="InterPro" id="IPR036890">
    <property type="entry name" value="HATPase_C_sf"/>
</dbReference>
<name>A0A5N6KUJ2_9ROSI</name>
<evidence type="ECO:0000259" key="11">
    <source>
        <dbReference type="PROSITE" id="PS50109"/>
    </source>
</evidence>
<dbReference type="InterPro" id="IPR003661">
    <property type="entry name" value="HisK_dim/P_dom"/>
</dbReference>
<keyword evidence="14" id="KW-1185">Reference proteome</keyword>
<dbReference type="Pfam" id="PF00512">
    <property type="entry name" value="HisKA"/>
    <property type="match status" value="1"/>
</dbReference>
<dbReference type="GO" id="GO:0005886">
    <property type="term" value="C:plasma membrane"/>
    <property type="evidence" value="ECO:0007669"/>
    <property type="project" value="TreeGrafter"/>
</dbReference>
<dbReference type="SUPFAM" id="SSF47384">
    <property type="entry name" value="Homodimeric domain of signal transducing histidine kinase"/>
    <property type="match status" value="1"/>
</dbReference>
<keyword evidence="7" id="KW-0256">Endoplasmic reticulum</keyword>
<dbReference type="OrthoDB" id="21225at2759"/>
<dbReference type="GO" id="GO:0005789">
    <property type="term" value="C:endoplasmic reticulum membrane"/>
    <property type="evidence" value="ECO:0007669"/>
    <property type="project" value="UniProtKB-SubCell"/>
</dbReference>
<dbReference type="InterPro" id="IPR036097">
    <property type="entry name" value="HisK_dim/P_sf"/>
</dbReference>
<dbReference type="CDD" id="cd17546">
    <property type="entry name" value="REC_hyHK_CKI1_RcsC-like"/>
    <property type="match status" value="1"/>
</dbReference>
<protein>
    <recommendedName>
        <fullName evidence="3">histidine kinase</fullName>
        <ecNumber evidence="3">2.7.13.3</ecNumber>
    </recommendedName>
</protein>
<feature type="region of interest" description="Disordered" evidence="10">
    <location>
        <begin position="512"/>
        <end position="532"/>
    </location>
</feature>
<feature type="region of interest" description="Disordered" evidence="10">
    <location>
        <begin position="905"/>
        <end position="936"/>
    </location>
</feature>
<feature type="domain" description="Response regulatory" evidence="12">
    <location>
        <begin position="941"/>
        <end position="1082"/>
    </location>
</feature>
<comment type="subcellular location">
    <subcellularLocation>
        <location evidence="2">Endoplasmic reticulum membrane</location>
        <topology evidence="2">Multi-pass membrane protein</topology>
    </subcellularLocation>
</comment>
<dbReference type="PRINTS" id="PR00344">
    <property type="entry name" value="BCTRLSENSOR"/>
</dbReference>
<feature type="compositionally biased region" description="Low complexity" evidence="10">
    <location>
        <begin position="58"/>
        <end position="69"/>
    </location>
</feature>
<evidence type="ECO:0000256" key="9">
    <source>
        <dbReference type="PROSITE-ProRule" id="PRU00169"/>
    </source>
</evidence>
<evidence type="ECO:0000313" key="14">
    <source>
        <dbReference type="Proteomes" id="UP000327013"/>
    </source>
</evidence>
<evidence type="ECO:0000256" key="5">
    <source>
        <dbReference type="ARBA" id="ARBA00022679"/>
    </source>
</evidence>
<proteinExistence type="predicted"/>
<dbReference type="Proteomes" id="UP000327013">
    <property type="component" value="Unassembled WGS sequence"/>
</dbReference>
<sequence>MPERLIQSLLAEIGVADSSLAAFAQLASWRLDADRSFISLFDTHDEHIVCCASKSSPLISTSKSESSSDIETRPAVSSPVARSRGPSAAAFTHWQILLSKQPPSSLPVILKSSNPDNVSDDFLAAAPVLCAGNQLVGCLLLTGDRQRPDPSASECKFLEDLVITIGGHLNLVRSRIHLNRGKIQARGLDVFYAGGENIHDTLAVGNDPDSVKDEILDPIDLVTSAADSNPLLDFVTTKVSGDDSSVAPEGDAKSVTVVVSDNESASATSIKEAFGRACRLILQVSNVDGVMFFAAESANSKALAKETDENTSLQTADILGYSVPDGGEVFSMQHITVHQLERLMESFPQGQIFTSGPSQSSHHSTSDSDLELADFIPADAKSFAFVPFWESRSKTWRAGCFVWSNDTSRTFDADTDLPFLSSYGHSVLSESARIRADAADSIKSRFIGSITHELRSPLHGIIGGVEFIRAAPLQGFEKHMLDTIESCGNTLLDMIENVLDLSGLAVQAKQNSIDSTHSSEIRNSGTTTPESERHDMVAMIEEVMMSALLAHITLSRASNPEDEGNAAARNTLIRSESSRLLKPRLPQVVIQTEWSKDWVCSLPSGSLRRIVLSLFTNALKFTKSGHILISGREIDNADLRTKGAPGKSEVWLSISDTGQGLSEDFLQHHAGKPFQQEDILTPGTGLGLHLVQKTVRELGGTVELQSRQGQGTVAEVHLPTSCYVDPAERSTTLNARSIRKTVEGMHIVLLGWDMLEDSRDVQGLQLAKQSFADLFQICFGMKVSAEPEAAVEASPDIILCDDMKFEALRAEGSLESIWRKPKAFLVFCSSIRYAAHMSSVYPELSFLTPPPGPNQLSRVLARYFENKTNPEDEGNADNENHRSAAAESAFIKASTNEERFQAVAQKAESTVQPSASDLPLLEDRHTPKAPSLQESRSTVQRLLIVEDNQINMQLLVRFAKTHNIDRATACNGLEALKTYQQAVEESKYFTIVIMGMLSADSRSINDLIKITDISMPVMDGLESTRQIRAWESQHELTPSKIIALTGAVSNTARDDALEAGCDIFMAKPASFEMIKDVLDRYKDTLHLETILVLRTACVALMGLSSLWPLNPNDVKVKL</sequence>
<feature type="domain" description="Histidine kinase" evidence="11">
    <location>
        <begin position="449"/>
        <end position="722"/>
    </location>
</feature>
<evidence type="ECO:0000256" key="7">
    <source>
        <dbReference type="ARBA" id="ARBA00022824"/>
    </source>
</evidence>
<dbReference type="AlphaFoldDB" id="A0A5N6KUJ2"/>
<gene>
    <name evidence="13" type="ORF">FH972_023045</name>
</gene>
<feature type="compositionally biased region" description="Polar residues" evidence="10">
    <location>
        <begin position="512"/>
        <end position="529"/>
    </location>
</feature>
<dbReference type="Pfam" id="PF02518">
    <property type="entry name" value="HATPase_c"/>
    <property type="match status" value="1"/>
</dbReference>
<comment type="caution">
    <text evidence="13">The sequence shown here is derived from an EMBL/GenBank/DDBJ whole genome shotgun (WGS) entry which is preliminary data.</text>
</comment>
<dbReference type="EC" id="2.7.13.3" evidence="3"/>
<reference evidence="13 14" key="1">
    <citation type="submission" date="2019-06" db="EMBL/GenBank/DDBJ databases">
        <title>A chromosomal-level reference genome of Carpinus fangiana (Coryloideae, Betulaceae).</title>
        <authorList>
            <person name="Yang X."/>
            <person name="Wang Z."/>
            <person name="Zhang L."/>
            <person name="Hao G."/>
            <person name="Liu J."/>
            <person name="Yang Y."/>
        </authorList>
    </citation>
    <scope>NUCLEOTIDE SEQUENCE [LARGE SCALE GENOMIC DNA]</scope>
    <source>
        <strain evidence="13">Cfa_2016G</strain>
        <tissue evidence="13">Leaf</tissue>
    </source>
</reference>
<feature type="modified residue" description="4-aspartylphosphate" evidence="9">
    <location>
        <position position="1012"/>
    </location>
</feature>
<dbReference type="SUPFAM" id="SSF55874">
    <property type="entry name" value="ATPase domain of HSP90 chaperone/DNA topoisomerase II/histidine kinase"/>
    <property type="match status" value="1"/>
</dbReference>
<dbReference type="PROSITE" id="PS50109">
    <property type="entry name" value="HIS_KIN"/>
    <property type="match status" value="1"/>
</dbReference>
<organism evidence="13 14">
    <name type="scientific">Carpinus fangiana</name>
    <dbReference type="NCBI Taxonomy" id="176857"/>
    <lineage>
        <taxon>Eukaryota</taxon>
        <taxon>Viridiplantae</taxon>
        <taxon>Streptophyta</taxon>
        <taxon>Embryophyta</taxon>
        <taxon>Tracheophyta</taxon>
        <taxon>Spermatophyta</taxon>
        <taxon>Magnoliopsida</taxon>
        <taxon>eudicotyledons</taxon>
        <taxon>Gunneridae</taxon>
        <taxon>Pentapetalae</taxon>
        <taxon>rosids</taxon>
        <taxon>fabids</taxon>
        <taxon>Fagales</taxon>
        <taxon>Betulaceae</taxon>
        <taxon>Carpinus</taxon>
    </lineage>
</organism>
<dbReference type="CDD" id="cd00082">
    <property type="entry name" value="HisKA"/>
    <property type="match status" value="1"/>
</dbReference>
<evidence type="ECO:0000259" key="12">
    <source>
        <dbReference type="PROSITE" id="PS50110"/>
    </source>
</evidence>
<dbReference type="PANTHER" id="PTHR43047:SF72">
    <property type="entry name" value="OSMOSENSING HISTIDINE PROTEIN KINASE SLN1"/>
    <property type="match status" value="1"/>
</dbReference>
<dbReference type="InterPro" id="IPR011006">
    <property type="entry name" value="CheY-like_superfamily"/>
</dbReference>
<keyword evidence="5" id="KW-0808">Transferase</keyword>
<evidence type="ECO:0000256" key="4">
    <source>
        <dbReference type="ARBA" id="ARBA00022553"/>
    </source>
</evidence>
<dbReference type="InterPro" id="IPR004358">
    <property type="entry name" value="Sig_transdc_His_kin-like_C"/>
</dbReference>
<dbReference type="GO" id="GO:0009927">
    <property type="term" value="F:histidine phosphotransfer kinase activity"/>
    <property type="evidence" value="ECO:0007669"/>
    <property type="project" value="TreeGrafter"/>
</dbReference>
<dbReference type="InterPro" id="IPR003594">
    <property type="entry name" value="HATPase_dom"/>
</dbReference>
<dbReference type="InterPro" id="IPR001789">
    <property type="entry name" value="Sig_transdc_resp-reg_receiver"/>
</dbReference>
<keyword evidence="4 9" id="KW-0597">Phosphoprotein</keyword>
<evidence type="ECO:0000256" key="2">
    <source>
        <dbReference type="ARBA" id="ARBA00004477"/>
    </source>
</evidence>
<dbReference type="SUPFAM" id="SSF52172">
    <property type="entry name" value="CheY-like"/>
    <property type="match status" value="1"/>
</dbReference>
<dbReference type="SUPFAM" id="SSF55781">
    <property type="entry name" value="GAF domain-like"/>
    <property type="match status" value="1"/>
</dbReference>
<dbReference type="InterPro" id="IPR005467">
    <property type="entry name" value="His_kinase_dom"/>
</dbReference>
<dbReference type="SMART" id="SM00448">
    <property type="entry name" value="REC"/>
    <property type="match status" value="1"/>
</dbReference>